<comment type="caution">
    <text evidence="1">The sequence shown here is derived from an EMBL/GenBank/DDBJ whole genome shotgun (WGS) entry which is preliminary data.</text>
</comment>
<dbReference type="AlphaFoldDB" id="A0A822Y1K7"/>
<reference evidence="1 2" key="1">
    <citation type="journal article" date="2020" name="Mol. Biol. Evol.">
        <title>Distinct Expression and Methylation Patterns for Genes with Different Fates following a Single Whole-Genome Duplication in Flowering Plants.</title>
        <authorList>
            <person name="Shi T."/>
            <person name="Rahmani R.S."/>
            <person name="Gugger P.F."/>
            <person name="Wang M."/>
            <person name="Li H."/>
            <person name="Zhang Y."/>
            <person name="Li Z."/>
            <person name="Wang Q."/>
            <person name="Van de Peer Y."/>
            <person name="Marchal K."/>
            <person name="Chen J."/>
        </authorList>
    </citation>
    <scope>NUCLEOTIDE SEQUENCE [LARGE SCALE GENOMIC DNA]</scope>
    <source>
        <tissue evidence="1">Leaf</tissue>
    </source>
</reference>
<name>A0A822Y1K7_NELNU</name>
<proteinExistence type="predicted"/>
<keyword evidence="2" id="KW-1185">Reference proteome</keyword>
<dbReference type="Proteomes" id="UP000607653">
    <property type="component" value="Unassembled WGS sequence"/>
</dbReference>
<accession>A0A822Y1K7</accession>
<protein>
    <submittedName>
        <fullName evidence="1">Uncharacterized protein</fullName>
    </submittedName>
</protein>
<organism evidence="1 2">
    <name type="scientific">Nelumbo nucifera</name>
    <name type="common">Sacred lotus</name>
    <dbReference type="NCBI Taxonomy" id="4432"/>
    <lineage>
        <taxon>Eukaryota</taxon>
        <taxon>Viridiplantae</taxon>
        <taxon>Streptophyta</taxon>
        <taxon>Embryophyta</taxon>
        <taxon>Tracheophyta</taxon>
        <taxon>Spermatophyta</taxon>
        <taxon>Magnoliopsida</taxon>
        <taxon>Proteales</taxon>
        <taxon>Nelumbonaceae</taxon>
        <taxon>Nelumbo</taxon>
    </lineage>
</organism>
<sequence length="48" mass="5755">MAMKDVRIVTRGEGYKWVEVISFVSDEERIARQGVRLEKRWHHIASQR</sequence>
<evidence type="ECO:0000313" key="2">
    <source>
        <dbReference type="Proteomes" id="UP000607653"/>
    </source>
</evidence>
<gene>
    <name evidence="1" type="ORF">HUJ06_026855</name>
</gene>
<dbReference type="EMBL" id="DUZY01000001">
    <property type="protein sequence ID" value="DAD25391.1"/>
    <property type="molecule type" value="Genomic_DNA"/>
</dbReference>
<evidence type="ECO:0000313" key="1">
    <source>
        <dbReference type="EMBL" id="DAD25391.1"/>
    </source>
</evidence>